<evidence type="ECO:0000313" key="2">
    <source>
        <dbReference type="EMBL" id="QKG24900.1"/>
    </source>
</evidence>
<dbReference type="GO" id="GO:0032259">
    <property type="term" value="P:methylation"/>
    <property type="evidence" value="ECO:0007669"/>
    <property type="project" value="UniProtKB-KW"/>
</dbReference>
<dbReference type="Gene3D" id="3.40.50.150">
    <property type="entry name" value="Vaccinia Virus protein VP39"/>
    <property type="match status" value="1"/>
</dbReference>
<keyword evidence="3" id="KW-1185">Reference proteome</keyword>
<dbReference type="InterPro" id="IPR041497">
    <property type="entry name" value="Thump-like"/>
</dbReference>
<keyword evidence="2" id="KW-0808">Transferase</keyword>
<sequence>MDIAAFRELLTPPGQALLAEAGEADVSEAGLLGTASRLRERYGADLVGAALTQVRLRRRAEAKFGSDAARMYFTQAGLEQSTRASVAAHRARRFASGSPAGARVLELGCGIGADLMARSRMGLTGDGVERDPLTAEVAEANVTAFALGGLARVRASDALDETPDGYDAVFADPGRRTARGRVFDPRSYEPPLDAVLGLAGRAPAACVKVAPGIPHEAVPDGAEAEWVSVGGDVKEAALWLGGLAGDVGRRATLLPADGGTAEEAVTLTPAGLDDPDVRPWGRYLYEPDGAVIRAHLVAEVAELVGGGLADPQIAYVTSDELRPTPFASAYEIDEVLPFSVKRLKAELRRRGTGVLTVKKRGSAVDVDRLRRDLGFGGRRGGYGDAEATVVVTRVGRDPVALLARPVRADADPPAPGRAR</sequence>
<evidence type="ECO:0000313" key="3">
    <source>
        <dbReference type="Proteomes" id="UP000501240"/>
    </source>
</evidence>
<proteinExistence type="predicted"/>
<feature type="domain" description="THUMP-like" evidence="1">
    <location>
        <begin position="328"/>
        <end position="405"/>
    </location>
</feature>
<reference evidence="2 3" key="1">
    <citation type="submission" date="2020-05" db="EMBL/GenBank/DDBJ databases">
        <title>Actinomadura verrucosospora NRRL-B18236 (PFL_A860) Genome sequencing and assembly.</title>
        <authorList>
            <person name="Samborskyy M."/>
        </authorList>
    </citation>
    <scope>NUCLEOTIDE SEQUENCE [LARGE SCALE GENOMIC DNA]</scope>
    <source>
        <strain evidence="2 3">NRRL:B18236</strain>
    </source>
</reference>
<name>A0A7D3VWC5_ACTVE</name>
<dbReference type="RefSeq" id="WP_173098613.1">
    <property type="nucleotide sequence ID" value="NZ_CP053892.1"/>
</dbReference>
<dbReference type="InterPro" id="IPR029063">
    <property type="entry name" value="SAM-dependent_MTases_sf"/>
</dbReference>
<dbReference type="Proteomes" id="UP000501240">
    <property type="component" value="Chromosome"/>
</dbReference>
<organism evidence="2 3">
    <name type="scientific">Actinomadura verrucosospora</name>
    <dbReference type="NCBI Taxonomy" id="46165"/>
    <lineage>
        <taxon>Bacteria</taxon>
        <taxon>Bacillati</taxon>
        <taxon>Actinomycetota</taxon>
        <taxon>Actinomycetes</taxon>
        <taxon>Streptosporangiales</taxon>
        <taxon>Thermomonosporaceae</taxon>
        <taxon>Actinomadura</taxon>
    </lineage>
</organism>
<dbReference type="AlphaFoldDB" id="A0A7D3VWC5"/>
<protein>
    <submittedName>
        <fullName evidence="2">Methyltransferase</fullName>
    </submittedName>
</protein>
<accession>A0A7D3VWC5</accession>
<dbReference type="Pfam" id="PF18096">
    <property type="entry name" value="Thump_like"/>
    <property type="match status" value="1"/>
</dbReference>
<keyword evidence="2" id="KW-0489">Methyltransferase</keyword>
<dbReference type="GO" id="GO:0008168">
    <property type="term" value="F:methyltransferase activity"/>
    <property type="evidence" value="ECO:0007669"/>
    <property type="project" value="UniProtKB-KW"/>
</dbReference>
<dbReference type="EMBL" id="CP053892">
    <property type="protein sequence ID" value="QKG24900.1"/>
    <property type="molecule type" value="Genomic_DNA"/>
</dbReference>
<evidence type="ECO:0000259" key="1">
    <source>
        <dbReference type="Pfam" id="PF18096"/>
    </source>
</evidence>
<dbReference type="CDD" id="cd02440">
    <property type="entry name" value="AdoMet_MTases"/>
    <property type="match status" value="1"/>
</dbReference>
<gene>
    <name evidence="2" type="ORF">ACTIVE_6551</name>
</gene>
<dbReference type="SUPFAM" id="SSF53335">
    <property type="entry name" value="S-adenosyl-L-methionine-dependent methyltransferases"/>
    <property type="match status" value="1"/>
</dbReference>